<keyword evidence="4" id="KW-1185">Reference proteome</keyword>
<dbReference type="Proteomes" id="UP000193144">
    <property type="component" value="Unassembled WGS sequence"/>
</dbReference>
<protein>
    <submittedName>
        <fullName evidence="3">Uncharacterized protein</fullName>
    </submittedName>
</protein>
<keyword evidence="2" id="KW-0812">Transmembrane</keyword>
<proteinExistence type="inferred from homology"/>
<organism evidence="3 4">
    <name type="scientific">Clohesyomyces aquaticus</name>
    <dbReference type="NCBI Taxonomy" id="1231657"/>
    <lineage>
        <taxon>Eukaryota</taxon>
        <taxon>Fungi</taxon>
        <taxon>Dikarya</taxon>
        <taxon>Ascomycota</taxon>
        <taxon>Pezizomycotina</taxon>
        <taxon>Dothideomycetes</taxon>
        <taxon>Pleosporomycetidae</taxon>
        <taxon>Pleosporales</taxon>
        <taxon>Lindgomycetaceae</taxon>
        <taxon>Clohesyomyces</taxon>
    </lineage>
</organism>
<dbReference type="Gene3D" id="2.120.10.70">
    <property type="entry name" value="Fucose-specific lectin"/>
    <property type="match status" value="1"/>
</dbReference>
<dbReference type="SUPFAM" id="SSF89372">
    <property type="entry name" value="Fucose-specific lectin"/>
    <property type="match status" value="1"/>
</dbReference>
<evidence type="ECO:0000313" key="4">
    <source>
        <dbReference type="Proteomes" id="UP000193144"/>
    </source>
</evidence>
<feature type="transmembrane region" description="Helical" evidence="2">
    <location>
        <begin position="65"/>
        <end position="88"/>
    </location>
</feature>
<evidence type="ECO:0000256" key="2">
    <source>
        <dbReference type="SAM" id="Phobius"/>
    </source>
</evidence>
<comment type="caution">
    <text evidence="3">The sequence shown here is derived from an EMBL/GenBank/DDBJ whole genome shotgun (WGS) entry which is preliminary data.</text>
</comment>
<accession>A0A1Y1ZYM4</accession>
<name>A0A1Y1ZYM4_9PLEO</name>
<comment type="similarity">
    <text evidence="1">Belongs to the fungal fucose-specific lectin family.</text>
</comment>
<evidence type="ECO:0000256" key="1">
    <source>
        <dbReference type="ARBA" id="ARBA00009042"/>
    </source>
</evidence>
<gene>
    <name evidence="3" type="ORF">BCR34DRAFT_183877</name>
</gene>
<sequence>MNGCNNPGLRKPVVDSGLEVAEIPFSNLPEVVSQASPRDVPKFVLESDTTVLRKRKGYHITRQKMVLLLIAIALIIIGAVVGAVVGVLKSREHLHTAASNNTTSPTTNTTLGITIREDSAIAVTGWRYGNEYSIRLFYQDRDGFLGISSLESVTGEVWSPGIRFVKAKSGTPIAATCYNQSIYGEKNGHAMEIHVYYLDDKSTLQEFIFKDDSKTGKSGTLNSQNIKPASDTRLAAYWPLIVYQSPENTISETRYNCSTGTTDCWNNVKLDITAHGSSNSLAVVPMGRRVFGLFLYYQRQDEELVNYVWQDATGVWLGEREFAQPIPPSAPIAVLATPTSSTRPTLNFYVLWQDAHGIIQVSWKEDSSWNPPRTFPALNNARNGTQMACLTPYSWYDDAMEFGPELSRCFFVNGDGRLKQVQYGATAWKDMGVVWVVSRAAKA</sequence>
<dbReference type="STRING" id="1231657.A0A1Y1ZYM4"/>
<dbReference type="Pfam" id="PF07938">
    <property type="entry name" value="Fungal_lectin"/>
    <property type="match status" value="1"/>
</dbReference>
<reference evidence="3 4" key="1">
    <citation type="submission" date="2016-07" db="EMBL/GenBank/DDBJ databases">
        <title>Pervasive Adenine N6-methylation of Active Genes in Fungi.</title>
        <authorList>
            <consortium name="DOE Joint Genome Institute"/>
            <person name="Mondo S.J."/>
            <person name="Dannebaum R.O."/>
            <person name="Kuo R.C."/>
            <person name="Labutti K."/>
            <person name="Haridas S."/>
            <person name="Kuo A."/>
            <person name="Salamov A."/>
            <person name="Ahrendt S.R."/>
            <person name="Lipzen A."/>
            <person name="Sullivan W."/>
            <person name="Andreopoulos W.B."/>
            <person name="Clum A."/>
            <person name="Lindquist E."/>
            <person name="Daum C."/>
            <person name="Ramamoorthy G.K."/>
            <person name="Gryganskyi A."/>
            <person name="Culley D."/>
            <person name="Magnuson J.K."/>
            <person name="James T.Y."/>
            <person name="O'Malley M.A."/>
            <person name="Stajich J.E."/>
            <person name="Spatafora J.W."/>
            <person name="Visel A."/>
            <person name="Grigoriev I.V."/>
        </authorList>
    </citation>
    <scope>NUCLEOTIDE SEQUENCE [LARGE SCALE GENOMIC DNA]</scope>
    <source>
        <strain evidence="3 4">CBS 115471</strain>
    </source>
</reference>
<dbReference type="InterPro" id="IPR012475">
    <property type="entry name" value="Fungal_lectin"/>
</dbReference>
<keyword evidence="2" id="KW-1133">Transmembrane helix</keyword>
<keyword evidence="2" id="KW-0472">Membrane</keyword>
<dbReference type="EMBL" id="MCFA01000026">
    <property type="protein sequence ID" value="ORY15318.1"/>
    <property type="molecule type" value="Genomic_DNA"/>
</dbReference>
<evidence type="ECO:0000313" key="3">
    <source>
        <dbReference type="EMBL" id="ORY15318.1"/>
    </source>
</evidence>
<dbReference type="AlphaFoldDB" id="A0A1Y1ZYM4"/>
<dbReference type="OrthoDB" id="3800077at2759"/>